<gene>
    <name evidence="2" type="ORF">ACH49Z_17945</name>
</gene>
<comment type="caution">
    <text evidence="2">The sequence shown here is derived from an EMBL/GenBank/DDBJ whole genome shotgun (WGS) entry which is preliminary data.</text>
</comment>
<reference evidence="2 3" key="1">
    <citation type="submission" date="2024-10" db="EMBL/GenBank/DDBJ databases">
        <title>The Natural Products Discovery Center: Release of the First 8490 Sequenced Strains for Exploring Actinobacteria Biosynthetic Diversity.</title>
        <authorList>
            <person name="Kalkreuter E."/>
            <person name="Kautsar S.A."/>
            <person name="Yang D."/>
            <person name="Bader C.D."/>
            <person name="Teijaro C.N."/>
            <person name="Fluegel L."/>
            <person name="Davis C.M."/>
            <person name="Simpson J.R."/>
            <person name="Lauterbach L."/>
            <person name="Steele A.D."/>
            <person name="Gui C."/>
            <person name="Meng S."/>
            <person name="Li G."/>
            <person name="Viehrig K."/>
            <person name="Ye F."/>
            <person name="Su P."/>
            <person name="Kiefer A.F."/>
            <person name="Nichols A."/>
            <person name="Cepeda A.J."/>
            <person name="Yan W."/>
            <person name="Fan B."/>
            <person name="Jiang Y."/>
            <person name="Adhikari A."/>
            <person name="Zheng C.-J."/>
            <person name="Schuster L."/>
            <person name="Cowan T.M."/>
            <person name="Smanski M.J."/>
            <person name="Chevrette M.G."/>
            <person name="De Carvalho L.P.S."/>
            <person name="Shen B."/>
        </authorList>
    </citation>
    <scope>NUCLEOTIDE SEQUENCE [LARGE SCALE GENOMIC DNA]</scope>
    <source>
        <strain evidence="2 3">NPDC019377</strain>
    </source>
</reference>
<feature type="compositionally biased region" description="Acidic residues" evidence="1">
    <location>
        <begin position="270"/>
        <end position="279"/>
    </location>
</feature>
<dbReference type="EMBL" id="JBIRYL010000004">
    <property type="protein sequence ID" value="MFI2231728.1"/>
    <property type="molecule type" value="Genomic_DNA"/>
</dbReference>
<feature type="region of interest" description="Disordered" evidence="1">
    <location>
        <begin position="338"/>
        <end position="358"/>
    </location>
</feature>
<protein>
    <recommendedName>
        <fullName evidence="4">ESX-1 secretion-associated protein EspA/EspE-like domain-containing protein</fullName>
    </recommendedName>
</protein>
<accession>A0ABW7VYU3</accession>
<organism evidence="2 3">
    <name type="scientific">Nocardia testacea</name>
    <dbReference type="NCBI Taxonomy" id="248551"/>
    <lineage>
        <taxon>Bacteria</taxon>
        <taxon>Bacillati</taxon>
        <taxon>Actinomycetota</taxon>
        <taxon>Actinomycetes</taxon>
        <taxon>Mycobacteriales</taxon>
        <taxon>Nocardiaceae</taxon>
        <taxon>Nocardia</taxon>
    </lineage>
</organism>
<evidence type="ECO:0000256" key="1">
    <source>
        <dbReference type="SAM" id="MobiDB-lite"/>
    </source>
</evidence>
<feature type="region of interest" description="Disordered" evidence="1">
    <location>
        <begin position="270"/>
        <end position="294"/>
    </location>
</feature>
<sequence>MSPVAWALENFGYVLYAVGYNHWYPDKSEPPRPPVGEVIIHSVQVPTSIADNGDGLRHDGGVEEFFGQLSSTIAAQFGKLPNGDIDKLATAGTVWSTFAGHEAVTGAASRIAGIVDMLGGMDEQRTAQLISDHFGTLKSAAEQLSSTTQLMAAPVANYRTATVDVSNEITGEVNTVLIEIGVIAAAVAASWLSFGGSLAAGTAGIAGTVTATVNTIRGLYQASRLYRLLGVTAVAAAAVGVVKEFDALPDLNPIFVALAEIIALRVNLDDDANPGDGTDDGSTSVAKTTEEKSQAIKDVVTDESGTLIGTEDATGVQMVSQKEVDAARTELTEELGQVKSTPKGNIEVWEVSGDPNRR</sequence>
<dbReference type="RefSeq" id="WP_397063053.1">
    <property type="nucleotide sequence ID" value="NZ_JBIRYL010000004.1"/>
</dbReference>
<evidence type="ECO:0000313" key="3">
    <source>
        <dbReference type="Proteomes" id="UP001611494"/>
    </source>
</evidence>
<evidence type="ECO:0000313" key="2">
    <source>
        <dbReference type="EMBL" id="MFI2231728.1"/>
    </source>
</evidence>
<keyword evidence="3" id="KW-1185">Reference proteome</keyword>
<proteinExistence type="predicted"/>
<name>A0ABW7VYU3_9NOCA</name>
<dbReference type="Proteomes" id="UP001611494">
    <property type="component" value="Unassembled WGS sequence"/>
</dbReference>
<evidence type="ECO:0008006" key="4">
    <source>
        <dbReference type="Google" id="ProtNLM"/>
    </source>
</evidence>